<evidence type="ECO:0000256" key="7">
    <source>
        <dbReference type="ARBA" id="ARBA00023065"/>
    </source>
</evidence>
<dbReference type="Pfam" id="PF00593">
    <property type="entry name" value="TonB_dep_Rec_b-barrel"/>
    <property type="match status" value="1"/>
</dbReference>
<keyword evidence="7" id="KW-0406">Ion transport</keyword>
<evidence type="ECO:0000256" key="2">
    <source>
        <dbReference type="ARBA" id="ARBA00022448"/>
    </source>
</evidence>
<proteinExistence type="inferred from homology"/>
<evidence type="ECO:0000256" key="5">
    <source>
        <dbReference type="ARBA" id="ARBA00022692"/>
    </source>
</evidence>
<dbReference type="EMBL" id="CP027850">
    <property type="protein sequence ID" value="AVQ02058.1"/>
    <property type="molecule type" value="Genomic_DNA"/>
</dbReference>
<dbReference type="Gene3D" id="2.40.170.20">
    <property type="entry name" value="TonB-dependent receptor, beta-barrel domain"/>
    <property type="match status" value="1"/>
</dbReference>
<feature type="domain" description="TonB-dependent receptor-like beta-barrel" evidence="13">
    <location>
        <begin position="288"/>
        <end position="763"/>
    </location>
</feature>
<evidence type="ECO:0000256" key="4">
    <source>
        <dbReference type="ARBA" id="ARBA00022496"/>
    </source>
</evidence>
<keyword evidence="6" id="KW-0408">Iron</keyword>
<evidence type="ECO:0000313" key="15">
    <source>
        <dbReference type="EMBL" id="AVQ02058.1"/>
    </source>
</evidence>
<evidence type="ECO:0000256" key="12">
    <source>
        <dbReference type="RuleBase" id="RU003357"/>
    </source>
</evidence>
<evidence type="ECO:0000256" key="10">
    <source>
        <dbReference type="ARBA" id="ARBA00023237"/>
    </source>
</evidence>
<dbReference type="InterPro" id="IPR012910">
    <property type="entry name" value="Plug_dom"/>
</dbReference>
<organism evidence="15 16">
    <name type="scientific">Caulobacter segnis</name>
    <dbReference type="NCBI Taxonomy" id="88688"/>
    <lineage>
        <taxon>Bacteria</taxon>
        <taxon>Pseudomonadati</taxon>
        <taxon>Pseudomonadota</taxon>
        <taxon>Alphaproteobacteria</taxon>
        <taxon>Caulobacterales</taxon>
        <taxon>Caulobacteraceae</taxon>
        <taxon>Caulobacter</taxon>
    </lineage>
</organism>
<keyword evidence="16" id="KW-1185">Reference proteome</keyword>
<keyword evidence="8 12" id="KW-0798">TonB box</keyword>
<comment type="subcellular location">
    <subcellularLocation>
        <location evidence="1 11">Cell outer membrane</location>
        <topology evidence="1 11">Multi-pass membrane protein</topology>
    </subcellularLocation>
</comment>
<dbReference type="InterPro" id="IPR000531">
    <property type="entry name" value="Beta-barrel_TonB"/>
</dbReference>
<reference evidence="15 16" key="1">
    <citation type="journal article" date="2015" name="Biotechnol. Bioeng.">
        <title>Genome sequence and phenotypic characterization of Caulobacter segnis.</title>
        <authorList>
            <person name="Patel S."/>
            <person name="Fletcher B."/>
            <person name="Scott D.C."/>
            <person name="Ely B."/>
        </authorList>
    </citation>
    <scope>NUCLEOTIDE SEQUENCE [LARGE SCALE GENOMIC DNA]</scope>
    <source>
        <strain evidence="15 16">TK0059</strain>
    </source>
</reference>
<keyword evidence="15" id="KW-0675">Receptor</keyword>
<dbReference type="PANTHER" id="PTHR32552:SF81">
    <property type="entry name" value="TONB-DEPENDENT OUTER MEMBRANE RECEPTOR"/>
    <property type="match status" value="1"/>
</dbReference>
<dbReference type="PANTHER" id="PTHR32552">
    <property type="entry name" value="FERRICHROME IRON RECEPTOR-RELATED"/>
    <property type="match status" value="1"/>
</dbReference>
<evidence type="ECO:0000256" key="1">
    <source>
        <dbReference type="ARBA" id="ARBA00004571"/>
    </source>
</evidence>
<dbReference type="InterPro" id="IPR036942">
    <property type="entry name" value="Beta-barrel_TonB_sf"/>
</dbReference>
<evidence type="ECO:0000256" key="6">
    <source>
        <dbReference type="ARBA" id="ARBA00023004"/>
    </source>
</evidence>
<dbReference type="InterPro" id="IPR039426">
    <property type="entry name" value="TonB-dep_rcpt-like"/>
</dbReference>
<evidence type="ECO:0000256" key="9">
    <source>
        <dbReference type="ARBA" id="ARBA00023136"/>
    </source>
</evidence>
<evidence type="ECO:0000313" key="16">
    <source>
        <dbReference type="Proteomes" id="UP000240527"/>
    </source>
</evidence>
<sequence>MGFKAGTAHCALEPLGGMMIKSHNAASKISLVAGASLLACALLTGVGHAGEAETPATVPTDATDQALDQVTITARRREEKLQDVPITVSAVSGQVLRTERLDRVADYAAKIANFAALQQNTRVSTLVVRGLGGNANSDGSEAGVGLIVDGVFFTHPGFSWLDFVDLDHIELARGPQGTLLGKNTTLGALIVTTKAPSYRPEATVNATVSSRDHYQVRGNVSGPIVGDTLAGRLTFYGDTGGGWITNKTDGRSYLDNRRWAIRGQLQFDPNPSFTDRLIVEHYDSKEYNNYYPPVGDPLTYVNGAVRYGWARRVLAAVGYTPSYDVKDANLDTQQRLISKTDGVSNLADLKLGAYTLTSISAWRRLYYRPNNDSDYTPYPIFRAGYDVDVDQFSQELRLASPTGGKIDWQAGVYLLKQEVRSNYRVELFSKASAFFLSPLLPSAILNGVETDQIGAADTKSAAVFGQGAWRLNDRVSVTAGLRYTHETREASNTVFSFGGAPLTGALALYTAYRTAVTGAPYTVRAKKKDGSVSWLINPSYRISDDVLAYASASYGEKSGAANLGAKLGDSIIIAPEKSTDYELGIKTTLAGGRATLNANLYNNTIDGYQATLSDPTSTNGRSYLANVGKVRLRGVEVEGAAQLSDHLNLSFSTAWGEAIYVSYKNAPPPAEYSYAGAPVSADLSGKSAPFAPNWTGNVSARWEQPLASGLSLFAYVNETWRSRTYLHPLSSFGRQEGYALTNVGIGLRGRGERWSVTAWSKNLFDKNYALAFSAATTVTPYAAILGDPRTVGLTLAAKPF</sequence>
<accession>A0ABM6TFX9</accession>
<keyword evidence="5 11" id="KW-0812">Transmembrane</keyword>
<evidence type="ECO:0000256" key="3">
    <source>
        <dbReference type="ARBA" id="ARBA00022452"/>
    </source>
</evidence>
<evidence type="ECO:0000256" key="11">
    <source>
        <dbReference type="PROSITE-ProRule" id="PRU01360"/>
    </source>
</evidence>
<keyword evidence="2 11" id="KW-0813">Transport</keyword>
<keyword evidence="3 11" id="KW-1134">Transmembrane beta strand</keyword>
<evidence type="ECO:0000256" key="8">
    <source>
        <dbReference type="ARBA" id="ARBA00023077"/>
    </source>
</evidence>
<evidence type="ECO:0000259" key="13">
    <source>
        <dbReference type="Pfam" id="PF00593"/>
    </source>
</evidence>
<dbReference type="Pfam" id="PF07715">
    <property type="entry name" value="Plug"/>
    <property type="match status" value="1"/>
</dbReference>
<dbReference type="PROSITE" id="PS52016">
    <property type="entry name" value="TONB_DEPENDENT_REC_3"/>
    <property type="match status" value="1"/>
</dbReference>
<name>A0ABM6TFX9_9CAUL</name>
<keyword evidence="9 11" id="KW-0472">Membrane</keyword>
<comment type="similarity">
    <text evidence="11 12">Belongs to the TonB-dependent receptor family.</text>
</comment>
<protein>
    <submittedName>
        <fullName evidence="15">TonB-dependent receptor</fullName>
    </submittedName>
</protein>
<gene>
    <name evidence="15" type="ORF">B7G68_09505</name>
</gene>
<dbReference type="Proteomes" id="UP000240527">
    <property type="component" value="Chromosome"/>
</dbReference>
<feature type="domain" description="TonB-dependent receptor plug" evidence="14">
    <location>
        <begin position="81"/>
        <end position="187"/>
    </location>
</feature>
<keyword evidence="4" id="KW-0410">Iron transport</keyword>
<keyword evidence="10 11" id="KW-0998">Cell outer membrane</keyword>
<evidence type="ECO:0000259" key="14">
    <source>
        <dbReference type="Pfam" id="PF07715"/>
    </source>
</evidence>
<dbReference type="SUPFAM" id="SSF56935">
    <property type="entry name" value="Porins"/>
    <property type="match status" value="1"/>
</dbReference>